<feature type="domain" description="PCI" evidence="4">
    <location>
        <begin position="180"/>
        <end position="345"/>
    </location>
</feature>
<dbReference type="InterPro" id="IPR036390">
    <property type="entry name" value="WH_DNA-bd_sf"/>
</dbReference>
<protein>
    <recommendedName>
        <fullName evidence="4">PCI domain-containing protein</fullName>
    </recommendedName>
</protein>
<evidence type="ECO:0000256" key="3">
    <source>
        <dbReference type="ARBA" id="ARBA00062507"/>
    </source>
</evidence>
<keyword evidence="2" id="KW-0647">Proteasome</keyword>
<dbReference type="PROSITE" id="PS50250">
    <property type="entry name" value="PCI"/>
    <property type="match status" value="1"/>
</dbReference>
<dbReference type="SMART" id="SM00088">
    <property type="entry name" value="PINT"/>
    <property type="match status" value="1"/>
</dbReference>
<organism evidence="5">
    <name type="scientific">Arcella intermedia</name>
    <dbReference type="NCBI Taxonomy" id="1963864"/>
    <lineage>
        <taxon>Eukaryota</taxon>
        <taxon>Amoebozoa</taxon>
        <taxon>Tubulinea</taxon>
        <taxon>Elardia</taxon>
        <taxon>Arcellinida</taxon>
        <taxon>Sphaerothecina</taxon>
        <taxon>Arcellidae</taxon>
        <taxon>Arcella</taxon>
    </lineage>
</organism>
<accession>A0A6B2L5Z9</accession>
<dbReference type="SMART" id="SM00753">
    <property type="entry name" value="PAM"/>
    <property type="match status" value="1"/>
</dbReference>
<dbReference type="Pfam" id="PF18503">
    <property type="entry name" value="RPN6_C_helix"/>
    <property type="match status" value="1"/>
</dbReference>
<evidence type="ECO:0000259" key="4">
    <source>
        <dbReference type="PROSITE" id="PS50250"/>
    </source>
</evidence>
<reference evidence="5" key="1">
    <citation type="journal article" date="2020" name="J. Eukaryot. Microbiol.">
        <title>De novo Sequencing, Assembly and Annotation of the Transcriptome for the Free-Living Testate Amoeba Arcella intermedia.</title>
        <authorList>
            <person name="Ribeiro G.M."/>
            <person name="Porfirio-Sousa A.L."/>
            <person name="Maurer-Alcala X.X."/>
            <person name="Katz L.A."/>
            <person name="Lahr D.J.G."/>
        </authorList>
    </citation>
    <scope>NUCLEOTIDE SEQUENCE</scope>
</reference>
<dbReference type="PANTHER" id="PTHR10678">
    <property type="entry name" value="26S PROTEASOME NON-ATPASE REGULATORY SUBUNIT 11/COP9 SIGNALOSOME COMPLEX SUBUNIT 2"/>
    <property type="match status" value="1"/>
</dbReference>
<dbReference type="FunFam" id="1.25.40.570:FF:000016">
    <property type="entry name" value="26S proteasome regulatory subunit"/>
    <property type="match status" value="1"/>
</dbReference>
<dbReference type="Gene3D" id="1.25.40.570">
    <property type="match status" value="1"/>
</dbReference>
<dbReference type="AlphaFoldDB" id="A0A6B2L5Z9"/>
<dbReference type="Pfam" id="PF18055">
    <property type="entry name" value="RPN6_N"/>
    <property type="match status" value="1"/>
</dbReference>
<dbReference type="SUPFAM" id="SSF46785">
    <property type="entry name" value="Winged helix' DNA-binding domain"/>
    <property type="match status" value="1"/>
</dbReference>
<sequence>MQLAAIFKAKNEPKSIQRLVVDLRPFFQTIPKAKTGKIVRALIDEVSAIKGATEIVIELCKDSIEWAEAEKRTFLRLPLQAKLASSYYETGQYAESLKISTPLLRELRKLDDKRLLVALHLVESMVYHAQNHLPKSRASLTAARTAANAIYCPPQLQAELDMQSGTLHAEEGDYKTGYSYFYEAYEGYSSLNTSEDQRLAQSCLKYMLLTKIMAGNAEDVAALTSGKLALQFADEKLESIMSIAKAYRAASLRQFQDSIKKYTEELEKDPVIHRHLEQLNQKLLEDNLLRIVSPFSQVEISHVAHLIELDIKQVEKKLSQMILDKKLPGILDQGNDCLIVFDDPEPDGTYKAALETITHIGTVVESLYTRANRLR</sequence>
<evidence type="ECO:0000256" key="1">
    <source>
        <dbReference type="ARBA" id="ARBA00007454"/>
    </source>
</evidence>
<name>A0A6B2L5Z9_9EUKA</name>
<dbReference type="InterPro" id="IPR040780">
    <property type="entry name" value="Rpn6_C_helix"/>
</dbReference>
<dbReference type="InterPro" id="IPR050871">
    <property type="entry name" value="26S_Proteasome/COP9_Components"/>
</dbReference>
<dbReference type="GO" id="GO:0000502">
    <property type="term" value="C:proteasome complex"/>
    <property type="evidence" value="ECO:0007669"/>
    <property type="project" value="UniProtKB-KW"/>
</dbReference>
<comment type="similarity">
    <text evidence="1">Belongs to the proteasome subunit S9 family.</text>
</comment>
<comment type="subunit">
    <text evidence="3">Component of the lid subcomplex of the 19S proteasome regulatory particle complex (also named PA700 complex). The 26S proteasome consists of a 20S proteasome core and two 19S regulatory subunits.</text>
</comment>
<proteinExistence type="inferred from homology"/>
<dbReference type="Pfam" id="PF01399">
    <property type="entry name" value="PCI"/>
    <property type="match status" value="1"/>
</dbReference>
<evidence type="ECO:0000256" key="2">
    <source>
        <dbReference type="ARBA" id="ARBA00022942"/>
    </source>
</evidence>
<evidence type="ECO:0000313" key="5">
    <source>
        <dbReference type="EMBL" id="NDV32351.1"/>
    </source>
</evidence>
<dbReference type="InterPro" id="IPR040773">
    <property type="entry name" value="Rpn6_N"/>
</dbReference>
<dbReference type="EMBL" id="GIBP01003382">
    <property type="protein sequence ID" value="NDV32351.1"/>
    <property type="molecule type" value="Transcribed_RNA"/>
</dbReference>
<dbReference type="InterPro" id="IPR000717">
    <property type="entry name" value="PCI_dom"/>
</dbReference>